<feature type="compositionally biased region" description="Polar residues" evidence="1">
    <location>
        <begin position="704"/>
        <end position="721"/>
    </location>
</feature>
<dbReference type="OrthoDB" id="242958at2759"/>
<comment type="caution">
    <text evidence="3">The sequence shown here is derived from an EMBL/GenBank/DDBJ whole genome shotgun (WGS) entry which is preliminary data.</text>
</comment>
<evidence type="ECO:0000259" key="2">
    <source>
        <dbReference type="Pfam" id="PF25339"/>
    </source>
</evidence>
<dbReference type="InterPro" id="IPR057537">
    <property type="entry name" value="C2_C2CD3_N"/>
</dbReference>
<feature type="region of interest" description="Disordered" evidence="1">
    <location>
        <begin position="267"/>
        <end position="303"/>
    </location>
</feature>
<feature type="domain" description="C2CD3 N-terminal C2" evidence="2">
    <location>
        <begin position="7"/>
        <end position="196"/>
    </location>
</feature>
<keyword evidence="4" id="KW-1185">Reference proteome</keyword>
<dbReference type="VEuPathDB" id="TriTrypDB:Lsey_0314_0040"/>
<name>A0A0N1I020_LEPSE</name>
<gene>
    <name evidence="3" type="ORF">ABL78_7076</name>
</gene>
<proteinExistence type="predicted"/>
<dbReference type="AlphaFoldDB" id="A0A0N1I020"/>
<feature type="region of interest" description="Disordered" evidence="1">
    <location>
        <begin position="438"/>
        <end position="469"/>
    </location>
</feature>
<feature type="compositionally biased region" description="Polar residues" evidence="1">
    <location>
        <begin position="446"/>
        <end position="457"/>
    </location>
</feature>
<evidence type="ECO:0000313" key="4">
    <source>
        <dbReference type="Proteomes" id="UP000038009"/>
    </source>
</evidence>
<protein>
    <recommendedName>
        <fullName evidence="2">C2CD3 N-terminal C2 domain-containing protein</fullName>
    </recommendedName>
</protein>
<organism evidence="3 4">
    <name type="scientific">Leptomonas seymouri</name>
    <dbReference type="NCBI Taxonomy" id="5684"/>
    <lineage>
        <taxon>Eukaryota</taxon>
        <taxon>Discoba</taxon>
        <taxon>Euglenozoa</taxon>
        <taxon>Kinetoplastea</taxon>
        <taxon>Metakinetoplastina</taxon>
        <taxon>Trypanosomatida</taxon>
        <taxon>Trypanosomatidae</taxon>
        <taxon>Leishmaniinae</taxon>
        <taxon>Leptomonas</taxon>
    </lineage>
</organism>
<sequence length="990" mass="107810">MQVLYGTPLPPGLVAPTQGELRLRVDQLLLDNDAINHSPLIQLFETDAVLSSATRTYPGGAATDGVEFSSSAPPAPALSPNRFVVPVDYCAVGPIFWGETRPTAQGQPSTPQVRRGPLTMAYPIKIEPKQFRAYLQRMSASPQGGVQLVVFVPSSYSGRPPVTVGRARLALDHLAPGHPIQGWYPVLHRRSRSAAEAFEEGAAAALATSGSNAGAPLKEMLVGKIKVTVSMEYYPTTRHTKHPQHGDGVQSAVHQHSVKHRRQVEVGGGGATGILPQAKTRRSARHSGRIGTENADFSATSSASASFSSDVDVGVYPIAVRDSYRLRVRRKSPSSSALKHDVPTATQMLLEQGLRLRAQMDAAARRVDVDEASPYFSQEPGALWNSAEHEETKDVAAVVPVDSTGNDLAAEDHIDQSDSMYTSEASDEENFALQLQKDSEARDSRTTQQQQLAVSTPQKRHALTLPQQRQQYSQIERTSFASAHGDAAGNAAASVELCFSHFTFAQTPATADLYQLRLSVRLSSDITTSEPAPGPLSSYVHPVPFQQPSICLHFDVCSYSEDRSRLVVEAYKVIEETEVVGEADALGMRGPRQVAREELLGLSVLGLYRQSREVVFRDPVLDNSNVFALLEIRIQPASAIDIDGTQVGAALSPSQTPASIADSSVPLLALQQPKSTTKLPSSHGTVQHSAIDVGDTSRLLQPAAGTQQTTDASPATTTLQVDHSRLPISERRRLRVVVHSAAELPHVALAQLDGRRSTRYPLVCSSPRVLPDAGIASAQSYTEPCSFVTIEEIFQCAPSSPLKQQLQRDAFAKSRAHMQPMPNWYVVEAFSGYYDRSAVAERSSNPPYNYEVVLQLPEVVVKQPSVDDRSLSAARSVSANERAHPRGTVDMLEELQLNVWHSYLLQQDAAPTVVGHTHREKAHQQEEDFWSSAAYMGTCRIDLRPLRYLEMINGYYRAVCEHTPCNATDQSDADPEVNTIGYLRVSVSLV</sequence>
<evidence type="ECO:0000256" key="1">
    <source>
        <dbReference type="SAM" id="MobiDB-lite"/>
    </source>
</evidence>
<reference evidence="3 4" key="1">
    <citation type="journal article" date="2015" name="PLoS Pathog.">
        <title>Leptomonas seymouri: Adaptations to the Dixenous Life Cycle Analyzed by Genome Sequencing, Transcriptome Profiling and Co-infection with Leishmania donovani.</title>
        <authorList>
            <person name="Kraeva N."/>
            <person name="Butenko A."/>
            <person name="Hlavacova J."/>
            <person name="Kostygov A."/>
            <person name="Myskova J."/>
            <person name="Grybchuk D."/>
            <person name="Lestinova T."/>
            <person name="Votypka J."/>
            <person name="Volf P."/>
            <person name="Opperdoes F."/>
            <person name="Flegontov P."/>
            <person name="Lukes J."/>
            <person name="Yurchenko V."/>
        </authorList>
    </citation>
    <scope>NUCLEOTIDE SEQUENCE [LARGE SCALE GENOMIC DNA]</scope>
    <source>
        <strain evidence="3 4">ATCC 30220</strain>
    </source>
</reference>
<dbReference type="Proteomes" id="UP000038009">
    <property type="component" value="Unassembled WGS sequence"/>
</dbReference>
<accession>A0A0N1I020</accession>
<dbReference type="OMA" id="AYMGTCR"/>
<feature type="compositionally biased region" description="Basic residues" evidence="1">
    <location>
        <begin position="279"/>
        <end position="288"/>
    </location>
</feature>
<dbReference type="EMBL" id="LJSK01000314">
    <property type="protein sequence ID" value="KPI83878.1"/>
    <property type="molecule type" value="Genomic_DNA"/>
</dbReference>
<dbReference type="Pfam" id="PF25339">
    <property type="entry name" value="C2_C2CD3_N"/>
    <property type="match status" value="1"/>
</dbReference>
<evidence type="ECO:0000313" key="3">
    <source>
        <dbReference type="EMBL" id="KPI83878.1"/>
    </source>
</evidence>
<feature type="region of interest" description="Disordered" evidence="1">
    <location>
        <begin position="703"/>
        <end position="724"/>
    </location>
</feature>